<dbReference type="RefSeq" id="WP_242940815.1">
    <property type="nucleotide sequence ID" value="NZ_FOKQ01000014.1"/>
</dbReference>
<name>A0A1I1JX46_RUMAL</name>
<sequence length="60" mass="7190">MEEIQIEVEEELLNKLNEIIKPLGITPEWLAEQFIRFCVDPKNTEALRKMLDEWKSQDNM</sequence>
<reference evidence="1 2" key="1">
    <citation type="submission" date="2016-10" db="EMBL/GenBank/DDBJ databases">
        <authorList>
            <person name="de Groot N.N."/>
        </authorList>
    </citation>
    <scope>NUCLEOTIDE SEQUENCE [LARGE SCALE GENOMIC DNA]</scope>
    <source>
        <strain evidence="1 2">AR67</strain>
    </source>
</reference>
<evidence type="ECO:0000313" key="1">
    <source>
        <dbReference type="EMBL" id="SFC52562.1"/>
    </source>
</evidence>
<organism evidence="1 2">
    <name type="scientific">Ruminococcus albus</name>
    <dbReference type="NCBI Taxonomy" id="1264"/>
    <lineage>
        <taxon>Bacteria</taxon>
        <taxon>Bacillati</taxon>
        <taxon>Bacillota</taxon>
        <taxon>Clostridia</taxon>
        <taxon>Eubacteriales</taxon>
        <taxon>Oscillospiraceae</taxon>
        <taxon>Ruminococcus</taxon>
    </lineage>
</organism>
<accession>A0A1I1JX46</accession>
<evidence type="ECO:0000313" key="2">
    <source>
        <dbReference type="Proteomes" id="UP000182192"/>
    </source>
</evidence>
<dbReference type="EMBL" id="FOKQ01000014">
    <property type="protein sequence ID" value="SFC52562.1"/>
    <property type="molecule type" value="Genomic_DNA"/>
</dbReference>
<protein>
    <submittedName>
        <fullName evidence="1">Uncharacterized protein</fullName>
    </submittedName>
</protein>
<dbReference type="AlphaFoldDB" id="A0A1I1JX46"/>
<gene>
    <name evidence="1" type="ORF">SAMN02910406_01883</name>
</gene>
<proteinExistence type="predicted"/>
<dbReference type="Proteomes" id="UP000182192">
    <property type="component" value="Unassembled WGS sequence"/>
</dbReference>